<feature type="signal peptide" evidence="1">
    <location>
        <begin position="1"/>
        <end position="19"/>
    </location>
</feature>
<gene>
    <name evidence="3" type="primary">LIP_3</name>
    <name evidence="3" type="ORF">Bhyg_15990</name>
</gene>
<dbReference type="PANTHER" id="PTHR45908">
    <property type="entry name" value="PROTEIN CBG11750-RELATED"/>
    <property type="match status" value="1"/>
</dbReference>
<dbReference type="GO" id="GO:0006629">
    <property type="term" value="P:lipid metabolic process"/>
    <property type="evidence" value="ECO:0007669"/>
    <property type="project" value="InterPro"/>
</dbReference>
<dbReference type="EMBL" id="WJQU01002327">
    <property type="protein sequence ID" value="KAJ6632995.1"/>
    <property type="molecule type" value="Genomic_DNA"/>
</dbReference>
<feature type="chain" id="PRO_5040256949" evidence="1">
    <location>
        <begin position="20"/>
        <end position="384"/>
    </location>
</feature>
<comment type="caution">
    <text evidence="3">The sequence shown here is derived from an EMBL/GenBank/DDBJ whole genome shotgun (WGS) entry which is preliminary data.</text>
</comment>
<reference evidence="3" key="1">
    <citation type="submission" date="2022-07" db="EMBL/GenBank/DDBJ databases">
        <authorList>
            <person name="Trinca V."/>
            <person name="Uliana J.V.C."/>
            <person name="Torres T.T."/>
            <person name="Ward R.J."/>
            <person name="Monesi N."/>
        </authorList>
    </citation>
    <scope>NUCLEOTIDE SEQUENCE</scope>
    <source>
        <strain evidence="3">HSMRA1968</strain>
        <tissue evidence="3">Whole embryos</tissue>
    </source>
</reference>
<dbReference type="SUPFAM" id="SSF53474">
    <property type="entry name" value="alpha/beta-Hydrolases"/>
    <property type="match status" value="1"/>
</dbReference>
<evidence type="ECO:0000259" key="2">
    <source>
        <dbReference type="Pfam" id="PF01764"/>
    </source>
</evidence>
<keyword evidence="4" id="KW-1185">Reference proteome</keyword>
<dbReference type="OrthoDB" id="5866690at2759"/>
<dbReference type="Gene3D" id="3.40.50.1820">
    <property type="entry name" value="alpha/beta hydrolase"/>
    <property type="match status" value="1"/>
</dbReference>
<dbReference type="AlphaFoldDB" id="A0A9Q0MK93"/>
<feature type="domain" description="Fungal lipase-type" evidence="2">
    <location>
        <begin position="128"/>
        <end position="263"/>
    </location>
</feature>
<organism evidence="3 4">
    <name type="scientific">Pseudolycoriella hygida</name>
    <dbReference type="NCBI Taxonomy" id="35572"/>
    <lineage>
        <taxon>Eukaryota</taxon>
        <taxon>Metazoa</taxon>
        <taxon>Ecdysozoa</taxon>
        <taxon>Arthropoda</taxon>
        <taxon>Hexapoda</taxon>
        <taxon>Insecta</taxon>
        <taxon>Pterygota</taxon>
        <taxon>Neoptera</taxon>
        <taxon>Endopterygota</taxon>
        <taxon>Diptera</taxon>
        <taxon>Nematocera</taxon>
        <taxon>Sciaroidea</taxon>
        <taxon>Sciaridae</taxon>
        <taxon>Pseudolycoriella</taxon>
    </lineage>
</organism>
<dbReference type="InterPro" id="IPR029058">
    <property type="entry name" value="AB_hydrolase_fold"/>
</dbReference>
<protein>
    <submittedName>
        <fullName evidence="3">Lipase</fullName>
    </submittedName>
</protein>
<evidence type="ECO:0000313" key="4">
    <source>
        <dbReference type="Proteomes" id="UP001151699"/>
    </source>
</evidence>
<dbReference type="Proteomes" id="UP001151699">
    <property type="component" value="Unassembled WGS sequence"/>
</dbReference>
<dbReference type="InterPro" id="IPR002921">
    <property type="entry name" value="Fungal_lipase-type"/>
</dbReference>
<keyword evidence="1" id="KW-0732">Signal</keyword>
<evidence type="ECO:0000313" key="3">
    <source>
        <dbReference type="EMBL" id="KAJ6632995.1"/>
    </source>
</evidence>
<proteinExistence type="predicted"/>
<accession>A0A9Q0MK93</accession>
<evidence type="ECO:0000256" key="1">
    <source>
        <dbReference type="SAM" id="SignalP"/>
    </source>
</evidence>
<sequence length="384" mass="43812">MKIMMKYLFVLSVLAFSLGQNFPSADNYLTDIHRLIPSFDQTNQYDGPASISSAPITTTINVTKPTREEMMYYNYYAASVDSPFEVKTMDCVYCPMVKDDMSQFVVFDNSTHDTSVLVALSDKRKEIVVAFRGSINIWNCILDVYYINTSPDGADHIKIHKGFYIATMSLYDRVVEKIIALRSTKNKNYKLVLTGHSLGAAMARVTQFLFLHLNQFPGITMEVYTYGEPRSGNKYYVDFLNSQNVKTSRVTNRGDVVCHVAPTSIVGTEIVTEFYYHALTEYWIDGDQEQFADQSTYEDPNLSNSRGPQYMPIDHFSYFDVNYMRMAADLHEWLAIPGVLHPVDVFPPLPKPIQSWLSDLSDKIVARSKDIRFPIVKPLLPYSP</sequence>
<name>A0A9Q0MK93_9DIPT</name>
<dbReference type="CDD" id="cd00519">
    <property type="entry name" value="Lipase_3"/>
    <property type="match status" value="1"/>
</dbReference>
<dbReference type="Pfam" id="PF01764">
    <property type="entry name" value="Lipase_3"/>
    <property type="match status" value="1"/>
</dbReference>